<evidence type="ECO:0000313" key="1">
    <source>
        <dbReference type="EMBL" id="GME80857.1"/>
    </source>
</evidence>
<proteinExistence type="predicted"/>
<accession>A0ACB5T3L5</accession>
<protein>
    <submittedName>
        <fullName evidence="1">Unnamed protein product</fullName>
    </submittedName>
</protein>
<name>A0ACB5T3L5_AMBMO</name>
<dbReference type="EMBL" id="BSXS01003237">
    <property type="protein sequence ID" value="GME80857.1"/>
    <property type="molecule type" value="Genomic_DNA"/>
</dbReference>
<keyword evidence="2" id="KW-1185">Reference proteome</keyword>
<evidence type="ECO:0000313" key="2">
    <source>
        <dbReference type="Proteomes" id="UP001165064"/>
    </source>
</evidence>
<organism evidence="1 2">
    <name type="scientific">Ambrosiozyma monospora</name>
    <name type="common">Yeast</name>
    <name type="synonym">Endomycopsis monosporus</name>
    <dbReference type="NCBI Taxonomy" id="43982"/>
    <lineage>
        <taxon>Eukaryota</taxon>
        <taxon>Fungi</taxon>
        <taxon>Dikarya</taxon>
        <taxon>Ascomycota</taxon>
        <taxon>Saccharomycotina</taxon>
        <taxon>Pichiomycetes</taxon>
        <taxon>Pichiales</taxon>
        <taxon>Pichiaceae</taxon>
        <taxon>Ambrosiozyma</taxon>
    </lineage>
</organism>
<gene>
    <name evidence="1" type="ORF">Amon02_000464300</name>
</gene>
<sequence>MAKLVSLNARKQKILGIAALLLTILFLLSQIGSNPEQKSIANESILSSSGKIPSFKDSSSKMANANDLVKDKSGKIDEAKVKQVEENSHIRTPAKPLIKEGPKKAKDIEDIKQVLQSKEDGTVEGKKAGGLKATKFEGQDSDLLDPSSRKNKSKNKSKSNNKILVDTPEDDTEAQVQPKGKSQLSGNSNKKLGDVKVEVIGGQAAAASDDTTSGTFDASKELQQMLAMAPVVVFSKSYCPYSKKLKDILKTNYMITPDPVIVELDLHDQGKELQQLLGELTGRKTVPNLMIKGVSRGGGDEIAAYHANNELLENLKEWVGSSAEVEKVNAPSNS</sequence>
<comment type="caution">
    <text evidence="1">The sequence shown here is derived from an EMBL/GenBank/DDBJ whole genome shotgun (WGS) entry which is preliminary data.</text>
</comment>
<reference evidence="1" key="1">
    <citation type="submission" date="2023-04" db="EMBL/GenBank/DDBJ databases">
        <title>Ambrosiozyma monospora NBRC 10751.</title>
        <authorList>
            <person name="Ichikawa N."/>
            <person name="Sato H."/>
            <person name="Tonouchi N."/>
        </authorList>
    </citation>
    <scope>NUCLEOTIDE SEQUENCE</scope>
    <source>
        <strain evidence="1">NBRC 10751</strain>
    </source>
</reference>
<dbReference type="Proteomes" id="UP001165064">
    <property type="component" value="Unassembled WGS sequence"/>
</dbReference>